<keyword evidence="3" id="KW-1003">Cell membrane</keyword>
<dbReference type="CDD" id="cd06581">
    <property type="entry name" value="TM_PBP1_LivM_like"/>
    <property type="match status" value="1"/>
</dbReference>
<feature type="transmembrane region" description="Helical" evidence="10">
    <location>
        <begin position="183"/>
        <end position="202"/>
    </location>
</feature>
<evidence type="ECO:0000256" key="3">
    <source>
        <dbReference type="ARBA" id="ARBA00022475"/>
    </source>
</evidence>
<dbReference type="InterPro" id="IPR051120">
    <property type="entry name" value="ABC_AA/LPS_Transport"/>
</dbReference>
<feature type="transmembrane region" description="Helical" evidence="10">
    <location>
        <begin position="141"/>
        <end position="163"/>
    </location>
</feature>
<feature type="transmembrane region" description="Helical" evidence="10">
    <location>
        <begin position="307"/>
        <end position="333"/>
    </location>
</feature>
<feature type="transmembrane region" description="Helical" evidence="10">
    <location>
        <begin position="89"/>
        <end position="108"/>
    </location>
</feature>
<feature type="transmembrane region" description="Helical" evidence="10">
    <location>
        <begin position="233"/>
        <end position="252"/>
    </location>
</feature>
<evidence type="ECO:0000256" key="6">
    <source>
        <dbReference type="ARBA" id="ARBA00022840"/>
    </source>
</evidence>
<dbReference type="SUPFAM" id="SSF52540">
    <property type="entry name" value="P-loop containing nucleoside triphosphate hydrolases"/>
    <property type="match status" value="1"/>
</dbReference>
<dbReference type="GO" id="GO:0005886">
    <property type="term" value="C:plasma membrane"/>
    <property type="evidence" value="ECO:0007669"/>
    <property type="project" value="UniProtKB-SubCell"/>
</dbReference>
<feature type="transmembrane region" description="Helical" evidence="10">
    <location>
        <begin position="268"/>
        <end position="295"/>
    </location>
</feature>
<dbReference type="GO" id="GO:0005524">
    <property type="term" value="F:ATP binding"/>
    <property type="evidence" value="ECO:0007669"/>
    <property type="project" value="UniProtKB-KW"/>
</dbReference>
<feature type="compositionally biased region" description="Basic and acidic residues" evidence="9">
    <location>
        <begin position="1"/>
        <end position="17"/>
    </location>
</feature>
<name>A0A7K1FP60_9ACTN</name>
<evidence type="ECO:0000256" key="8">
    <source>
        <dbReference type="ARBA" id="ARBA00023136"/>
    </source>
</evidence>
<proteinExistence type="predicted"/>
<accession>A0A7K1FP60</accession>
<dbReference type="SMART" id="SM00382">
    <property type="entry name" value="AAA"/>
    <property type="match status" value="1"/>
</dbReference>
<keyword evidence="7 10" id="KW-1133">Transmembrane helix</keyword>
<dbReference type="Pfam" id="PF02653">
    <property type="entry name" value="BPD_transp_2"/>
    <property type="match status" value="1"/>
</dbReference>
<evidence type="ECO:0000256" key="4">
    <source>
        <dbReference type="ARBA" id="ARBA00022692"/>
    </source>
</evidence>
<dbReference type="Proteomes" id="UP000460221">
    <property type="component" value="Unassembled WGS sequence"/>
</dbReference>
<keyword evidence="5" id="KW-0547">Nucleotide-binding</keyword>
<evidence type="ECO:0000259" key="11">
    <source>
        <dbReference type="PROSITE" id="PS50893"/>
    </source>
</evidence>
<feature type="transmembrane region" description="Helical" evidence="10">
    <location>
        <begin position="114"/>
        <end position="134"/>
    </location>
</feature>
<evidence type="ECO:0000256" key="9">
    <source>
        <dbReference type="SAM" id="MobiDB-lite"/>
    </source>
</evidence>
<keyword evidence="4 10" id="KW-0812">Transmembrane</keyword>
<reference evidence="12 13" key="1">
    <citation type="submission" date="2019-11" db="EMBL/GenBank/DDBJ databases">
        <authorList>
            <person name="Jiang L.-Q."/>
        </authorList>
    </citation>
    <scope>NUCLEOTIDE SEQUENCE [LARGE SCALE GENOMIC DNA]</scope>
    <source>
        <strain evidence="12 13">YIM 132087</strain>
    </source>
</reference>
<evidence type="ECO:0000256" key="7">
    <source>
        <dbReference type="ARBA" id="ARBA00022989"/>
    </source>
</evidence>
<dbReference type="AlphaFoldDB" id="A0A7K1FP60"/>
<dbReference type="FunFam" id="3.40.50.300:FF:000421">
    <property type="entry name" value="Branched-chain amino acid ABC transporter ATP-binding protein"/>
    <property type="match status" value="1"/>
</dbReference>
<keyword evidence="2" id="KW-0813">Transport</keyword>
<evidence type="ECO:0000313" key="13">
    <source>
        <dbReference type="Proteomes" id="UP000460221"/>
    </source>
</evidence>
<feature type="transmembrane region" description="Helical" evidence="10">
    <location>
        <begin position="61"/>
        <end position="82"/>
    </location>
</feature>
<dbReference type="GO" id="GO:0016887">
    <property type="term" value="F:ATP hydrolysis activity"/>
    <property type="evidence" value="ECO:0007669"/>
    <property type="project" value="InterPro"/>
</dbReference>
<organism evidence="12 13">
    <name type="scientific">Nakamurella alba</name>
    <dbReference type="NCBI Taxonomy" id="2665158"/>
    <lineage>
        <taxon>Bacteria</taxon>
        <taxon>Bacillati</taxon>
        <taxon>Actinomycetota</taxon>
        <taxon>Actinomycetes</taxon>
        <taxon>Nakamurellales</taxon>
        <taxon>Nakamurellaceae</taxon>
        <taxon>Nakamurella</taxon>
    </lineage>
</organism>
<feature type="domain" description="ABC transporter" evidence="11">
    <location>
        <begin position="392"/>
        <end position="639"/>
    </location>
</feature>
<dbReference type="InterPro" id="IPR001851">
    <property type="entry name" value="ABC_transp_permease"/>
</dbReference>
<dbReference type="RefSeq" id="WP_154769937.1">
    <property type="nucleotide sequence ID" value="NZ_WLYK01000008.1"/>
</dbReference>
<gene>
    <name evidence="12" type="ORF">GIS00_18545</name>
</gene>
<evidence type="ECO:0000256" key="2">
    <source>
        <dbReference type="ARBA" id="ARBA00022448"/>
    </source>
</evidence>
<sequence length="641" mass="67845">MSELMERIRPTKGDKASRSAARLASGRPPRLRDSLQRTWFWWALLVAAGVVFPVLSDSTYIYFLAGGIGVYCLVGVGMNLLYGLGGQVSLGQGAIVAVGSYTAGIALVHGELDMWTALVIATVVGAVTGILMGLPSLRLSTWYFALTTLAFGELVLGLVEYFSEYTGGTNGLVGIFVDLTSGELYWVIVAANVVGLALYFTFVNSRLGRGLIAIKEGGEAGTVSGVRTISIKVIVFAISGAYAGAAGALFAYEQQVIAPDQFTTNFSIFFIVIIVAGGYGRWLGPVIGALAFFAVPELLTDLNEWRMVIYGAALLLFMAFAPNGIMGALEALWARVRGRTPKDAAGPGSRSSGEAGYDEDLEVSASAAKAERLASLLRSAEAPDGSTDIGRLTVDDVAVSFGGVKALQGVSMTLDSGKIYGLVGPNGSGKTTLLNVITGIYKPSTGSVHLHGELLTGVAPSKLAALGIARTFQTPRLLKDLSVWENVMLGGYTAEKSSSLEVLLRIGRARKESRRLGARAYELLDVLGLAEHAGTRAGDLPHGLQRMLEIARALMVQPRLLLLDEPAAGLSADELQVLDQLVRNLGGGGVTVLLVEHHIGWVRELCEHVTVLDQGKVVTAGDPETVFVDPRVRETYLGVLG</sequence>
<dbReference type="EMBL" id="WLYK01000008">
    <property type="protein sequence ID" value="MTD15938.1"/>
    <property type="molecule type" value="Genomic_DNA"/>
</dbReference>
<comment type="subcellular location">
    <subcellularLocation>
        <location evidence="1">Cell membrane</location>
        <topology evidence="1">Multi-pass membrane protein</topology>
    </subcellularLocation>
</comment>
<dbReference type="Pfam" id="PF00005">
    <property type="entry name" value="ABC_tran"/>
    <property type="match status" value="1"/>
</dbReference>
<dbReference type="InterPro" id="IPR003593">
    <property type="entry name" value="AAA+_ATPase"/>
</dbReference>
<dbReference type="CDD" id="cd03219">
    <property type="entry name" value="ABC_Mj1267_LivG_branched"/>
    <property type="match status" value="1"/>
</dbReference>
<evidence type="ECO:0000313" key="12">
    <source>
        <dbReference type="EMBL" id="MTD15938.1"/>
    </source>
</evidence>
<keyword evidence="8 10" id="KW-0472">Membrane</keyword>
<dbReference type="InterPro" id="IPR043428">
    <property type="entry name" value="LivM-like"/>
</dbReference>
<dbReference type="InterPro" id="IPR027417">
    <property type="entry name" value="P-loop_NTPase"/>
</dbReference>
<feature type="transmembrane region" description="Helical" evidence="10">
    <location>
        <begin position="39"/>
        <end position="55"/>
    </location>
</feature>
<evidence type="ECO:0000256" key="10">
    <source>
        <dbReference type="SAM" id="Phobius"/>
    </source>
</evidence>
<evidence type="ECO:0000256" key="5">
    <source>
        <dbReference type="ARBA" id="ARBA00022741"/>
    </source>
</evidence>
<comment type="caution">
    <text evidence="12">The sequence shown here is derived from an EMBL/GenBank/DDBJ whole genome shotgun (WGS) entry which is preliminary data.</text>
</comment>
<dbReference type="Gene3D" id="3.40.50.300">
    <property type="entry name" value="P-loop containing nucleotide triphosphate hydrolases"/>
    <property type="match status" value="1"/>
</dbReference>
<keyword evidence="13" id="KW-1185">Reference proteome</keyword>
<feature type="region of interest" description="Disordered" evidence="9">
    <location>
        <begin position="1"/>
        <end position="23"/>
    </location>
</feature>
<dbReference type="InterPro" id="IPR003439">
    <property type="entry name" value="ABC_transporter-like_ATP-bd"/>
</dbReference>
<evidence type="ECO:0000256" key="1">
    <source>
        <dbReference type="ARBA" id="ARBA00004651"/>
    </source>
</evidence>
<protein>
    <submittedName>
        <fullName evidence="12">ATP-binding cassette domain-containing protein</fullName>
    </submittedName>
</protein>
<dbReference type="PROSITE" id="PS50893">
    <property type="entry name" value="ABC_TRANSPORTER_2"/>
    <property type="match status" value="1"/>
</dbReference>
<dbReference type="PANTHER" id="PTHR45772">
    <property type="entry name" value="CONSERVED COMPONENT OF ABC TRANSPORTER FOR NATURAL AMINO ACIDS-RELATED"/>
    <property type="match status" value="1"/>
</dbReference>
<keyword evidence="6 12" id="KW-0067">ATP-binding</keyword>
<dbReference type="GO" id="GO:0015658">
    <property type="term" value="F:branched-chain amino acid transmembrane transporter activity"/>
    <property type="evidence" value="ECO:0007669"/>
    <property type="project" value="InterPro"/>
</dbReference>